<evidence type="ECO:0000259" key="2">
    <source>
        <dbReference type="Pfam" id="PF12068"/>
    </source>
</evidence>
<proteinExistence type="predicted"/>
<evidence type="ECO:0000313" key="4">
    <source>
        <dbReference type="Proteomes" id="UP000007648"/>
    </source>
</evidence>
<dbReference type="GeneTree" id="ENSGT00940000156429"/>
<accession>A0A7N4PRL0</accession>
<keyword evidence="1" id="KW-0343">GTPase activation</keyword>
<gene>
    <name evidence="3" type="primary">TBC1D15</name>
</gene>
<reference evidence="3" key="2">
    <citation type="submission" date="2025-08" db="UniProtKB">
        <authorList>
            <consortium name="Ensembl"/>
        </authorList>
    </citation>
    <scope>IDENTIFICATION</scope>
</reference>
<dbReference type="AlphaFoldDB" id="A0A7N4PRL0"/>
<evidence type="ECO:0000256" key="1">
    <source>
        <dbReference type="ARBA" id="ARBA00022468"/>
    </source>
</evidence>
<dbReference type="InterPro" id="IPR021935">
    <property type="entry name" value="SGSM1/2_RBD"/>
</dbReference>
<dbReference type="Ensembl" id="ENSSHAT00000044186.1">
    <property type="protein sequence ID" value="ENSSHAP00000041273.1"/>
    <property type="gene ID" value="ENSSHAG00000026943.1"/>
</dbReference>
<keyword evidence="4" id="KW-1185">Reference proteome</keyword>
<sequence>MRIKNMQPCELGQSALNEEEEESEPSHSCLLPMFLSQPLLLWLLQNSFNASVPERNQRRIIYEQEGVFIHSSCGKINDQDSLISGVLRVLEKDADVIVDWRPLDDTLDSSSILCAGKDSSSVVEWTQTPKERILRGSEHQTSYEAEWDMVNTVSFKKKSHTNGVIHKKTFIVHVSSSEYHTDLAIYYKVQCI</sequence>
<dbReference type="Proteomes" id="UP000007648">
    <property type="component" value="Unassembled WGS sequence"/>
</dbReference>
<protein>
    <submittedName>
        <fullName evidence="3">TBC1 domain family member 15</fullName>
    </submittedName>
</protein>
<feature type="domain" description="Small G protein signalling modulator 1/2 Rab-binding" evidence="2">
    <location>
        <begin position="59"/>
        <end position="122"/>
    </location>
</feature>
<dbReference type="GO" id="GO:0005096">
    <property type="term" value="F:GTPase activator activity"/>
    <property type="evidence" value="ECO:0007669"/>
    <property type="project" value="UniProtKB-KW"/>
</dbReference>
<name>A0A7N4PRL0_SARHA</name>
<reference evidence="3 4" key="1">
    <citation type="journal article" date="2011" name="Proc. Natl. Acad. Sci. U.S.A.">
        <title>Genetic diversity and population structure of the endangered marsupial Sarcophilus harrisii (Tasmanian devil).</title>
        <authorList>
            <person name="Miller W."/>
            <person name="Hayes V.M."/>
            <person name="Ratan A."/>
            <person name="Petersen D.C."/>
            <person name="Wittekindt N.E."/>
            <person name="Miller J."/>
            <person name="Walenz B."/>
            <person name="Knight J."/>
            <person name="Qi J."/>
            <person name="Zhao F."/>
            <person name="Wang Q."/>
            <person name="Bedoya-Reina O.C."/>
            <person name="Katiyar N."/>
            <person name="Tomsho L.P."/>
            <person name="Kasson L.M."/>
            <person name="Hardie R.A."/>
            <person name="Woodbridge P."/>
            <person name="Tindall E.A."/>
            <person name="Bertelsen M.F."/>
            <person name="Dixon D."/>
            <person name="Pyecroft S."/>
            <person name="Helgen K.M."/>
            <person name="Lesk A.M."/>
            <person name="Pringle T.H."/>
            <person name="Patterson N."/>
            <person name="Zhang Y."/>
            <person name="Kreiss A."/>
            <person name="Woods G.M."/>
            <person name="Jones M.E."/>
            <person name="Schuster S.C."/>
        </authorList>
    </citation>
    <scope>NUCLEOTIDE SEQUENCE [LARGE SCALE GENOMIC DNA]</scope>
</reference>
<reference evidence="3" key="3">
    <citation type="submission" date="2025-09" db="UniProtKB">
        <authorList>
            <consortium name="Ensembl"/>
        </authorList>
    </citation>
    <scope>IDENTIFICATION</scope>
</reference>
<dbReference type="Pfam" id="PF12068">
    <property type="entry name" value="PH_RBD"/>
    <property type="match status" value="1"/>
</dbReference>
<evidence type="ECO:0000313" key="3">
    <source>
        <dbReference type="Ensembl" id="ENSSHAP00000041273.1"/>
    </source>
</evidence>
<organism evidence="3 4">
    <name type="scientific">Sarcophilus harrisii</name>
    <name type="common">Tasmanian devil</name>
    <name type="synonym">Sarcophilus laniarius</name>
    <dbReference type="NCBI Taxonomy" id="9305"/>
    <lineage>
        <taxon>Eukaryota</taxon>
        <taxon>Metazoa</taxon>
        <taxon>Chordata</taxon>
        <taxon>Craniata</taxon>
        <taxon>Vertebrata</taxon>
        <taxon>Euteleostomi</taxon>
        <taxon>Mammalia</taxon>
        <taxon>Metatheria</taxon>
        <taxon>Dasyuromorphia</taxon>
        <taxon>Dasyuridae</taxon>
        <taxon>Sarcophilus</taxon>
    </lineage>
</organism>